<dbReference type="Pfam" id="PF13614">
    <property type="entry name" value="AAA_31"/>
    <property type="match status" value="1"/>
</dbReference>
<evidence type="ECO:0000259" key="1">
    <source>
        <dbReference type="Pfam" id="PF13614"/>
    </source>
</evidence>
<dbReference type="RefSeq" id="WP_245127553.1">
    <property type="nucleotide sequence ID" value="NZ_CP095067.1"/>
</dbReference>
<geneLocation type="plasmid" evidence="2 3">
    <name>unnamed6</name>
</geneLocation>
<dbReference type="InterPro" id="IPR050678">
    <property type="entry name" value="DNA_Partitioning_ATPase"/>
</dbReference>
<dbReference type="SUPFAM" id="SSF52540">
    <property type="entry name" value="P-loop containing nucleoside triphosphate hydrolases"/>
    <property type="match status" value="1"/>
</dbReference>
<keyword evidence="2" id="KW-0614">Plasmid</keyword>
<accession>A0ABY4GFG9</accession>
<gene>
    <name evidence="2" type="ORF">MUN86_28970</name>
</gene>
<proteinExistence type="predicted"/>
<keyword evidence="3" id="KW-1185">Reference proteome</keyword>
<dbReference type="Gene3D" id="3.40.50.300">
    <property type="entry name" value="P-loop containing nucleotide triphosphate hydrolases"/>
    <property type="match status" value="1"/>
</dbReference>
<evidence type="ECO:0000313" key="2">
    <source>
        <dbReference type="EMBL" id="UOQ69703.1"/>
    </source>
</evidence>
<organism evidence="2 3">
    <name type="scientific">Hymenobacter volaticus</name>
    <dbReference type="NCBI Taxonomy" id="2932254"/>
    <lineage>
        <taxon>Bacteria</taxon>
        <taxon>Pseudomonadati</taxon>
        <taxon>Bacteroidota</taxon>
        <taxon>Cytophagia</taxon>
        <taxon>Cytophagales</taxon>
        <taxon>Hymenobacteraceae</taxon>
        <taxon>Hymenobacter</taxon>
    </lineage>
</organism>
<reference evidence="2" key="1">
    <citation type="submission" date="2022-04" db="EMBL/GenBank/DDBJ databases">
        <title>Hymenobacter sp. isolated from the air.</title>
        <authorList>
            <person name="Won M."/>
            <person name="Lee C.-M."/>
            <person name="Woen H.-Y."/>
            <person name="Kwon S.-W."/>
        </authorList>
    </citation>
    <scope>NUCLEOTIDE SEQUENCE</scope>
    <source>
        <strain evidence="2">5420S-77</strain>
        <plasmid evidence="2">unnamed6</plasmid>
    </source>
</reference>
<dbReference type="Proteomes" id="UP000830401">
    <property type="component" value="Plasmid unnamed6"/>
</dbReference>
<evidence type="ECO:0000313" key="3">
    <source>
        <dbReference type="Proteomes" id="UP000830401"/>
    </source>
</evidence>
<dbReference type="CDD" id="cd02042">
    <property type="entry name" value="ParAB_family"/>
    <property type="match status" value="1"/>
</dbReference>
<protein>
    <submittedName>
        <fullName evidence="2">ParA family protein</fullName>
    </submittedName>
</protein>
<sequence length="251" mass="27126">MANRKGGTGKSTSVWATGQCLAHAGHRVLLVDADAQRNLTRCLPLVSADKHLTNVVNGSATLADMMQPVGEGLWLVAATDSLVAAEKVLGADMAYPMLFRNSLDGLENLVDYVLIDTPPSPNSPLSVAALTASTKVFIPTQPELFSFEGVQSLLELIGKIKKNYNPVLAIGGIFLTKYSPTYRRNLHHSFVAMMKEHPELGPLVMETSIRDNVAIAEAQVQRQSLYETAPHSNALVDYEALTKEILAALTT</sequence>
<dbReference type="InterPro" id="IPR027417">
    <property type="entry name" value="P-loop_NTPase"/>
</dbReference>
<name>A0ABY4GFG9_9BACT</name>
<dbReference type="EMBL" id="CP095067">
    <property type="protein sequence ID" value="UOQ69703.1"/>
    <property type="molecule type" value="Genomic_DNA"/>
</dbReference>
<feature type="domain" description="AAA" evidence="1">
    <location>
        <begin position="1"/>
        <end position="170"/>
    </location>
</feature>
<dbReference type="InterPro" id="IPR025669">
    <property type="entry name" value="AAA_dom"/>
</dbReference>
<dbReference type="PANTHER" id="PTHR13696">
    <property type="entry name" value="P-LOOP CONTAINING NUCLEOSIDE TRIPHOSPHATE HYDROLASE"/>
    <property type="match status" value="1"/>
</dbReference>
<dbReference type="PANTHER" id="PTHR13696:SF99">
    <property type="entry name" value="COBYRINIC ACID AC-DIAMIDE SYNTHASE"/>
    <property type="match status" value="1"/>
</dbReference>